<dbReference type="AlphaFoldDB" id="A0A9D4UC47"/>
<accession>A0A9D4UC47</accession>
<gene>
    <name evidence="1" type="ORF">GOP47_0021139</name>
</gene>
<protein>
    <submittedName>
        <fullName evidence="1">Uncharacterized protein</fullName>
    </submittedName>
</protein>
<dbReference type="EMBL" id="JABFUD020000020">
    <property type="protein sequence ID" value="KAI5064469.1"/>
    <property type="molecule type" value="Genomic_DNA"/>
</dbReference>
<evidence type="ECO:0000313" key="1">
    <source>
        <dbReference type="EMBL" id="KAI5064469.1"/>
    </source>
</evidence>
<comment type="caution">
    <text evidence="1">The sequence shown here is derived from an EMBL/GenBank/DDBJ whole genome shotgun (WGS) entry which is preliminary data.</text>
</comment>
<keyword evidence="2" id="KW-1185">Reference proteome</keyword>
<reference evidence="1" key="1">
    <citation type="submission" date="2021-01" db="EMBL/GenBank/DDBJ databases">
        <title>Adiantum capillus-veneris genome.</title>
        <authorList>
            <person name="Fang Y."/>
            <person name="Liao Q."/>
        </authorList>
    </citation>
    <scope>NUCLEOTIDE SEQUENCE</scope>
    <source>
        <strain evidence="1">H3</strain>
        <tissue evidence="1">Leaf</tissue>
    </source>
</reference>
<dbReference type="Proteomes" id="UP000886520">
    <property type="component" value="Chromosome 20"/>
</dbReference>
<evidence type="ECO:0000313" key="2">
    <source>
        <dbReference type="Proteomes" id="UP000886520"/>
    </source>
</evidence>
<name>A0A9D4UC47_ADICA</name>
<organism evidence="1 2">
    <name type="scientific">Adiantum capillus-veneris</name>
    <name type="common">Maidenhair fern</name>
    <dbReference type="NCBI Taxonomy" id="13818"/>
    <lineage>
        <taxon>Eukaryota</taxon>
        <taxon>Viridiplantae</taxon>
        <taxon>Streptophyta</taxon>
        <taxon>Embryophyta</taxon>
        <taxon>Tracheophyta</taxon>
        <taxon>Polypodiopsida</taxon>
        <taxon>Polypodiidae</taxon>
        <taxon>Polypodiales</taxon>
        <taxon>Pteridineae</taxon>
        <taxon>Pteridaceae</taxon>
        <taxon>Vittarioideae</taxon>
        <taxon>Adiantum</taxon>
    </lineage>
</organism>
<sequence>MEVPDQPLLMANTRTRERENHQNTPLICGNSQNIPQISKIPKIPFIYFGWIIQEFLIFILFSQLRSVFECLACNLSQIISQKGKLCLKVMKQFISKAYIINSNSSFSILY</sequence>
<proteinExistence type="predicted"/>